<reference evidence="1 2" key="1">
    <citation type="submission" date="2015-09" db="EMBL/GenBank/DDBJ databases">
        <authorList>
            <consortium name="Swine Surveillance"/>
        </authorList>
    </citation>
    <scope>NUCLEOTIDE SEQUENCE [LARGE SCALE GENOMIC DNA]</scope>
    <source>
        <strain evidence="1 2">CECT 8399</strain>
    </source>
</reference>
<dbReference type="Proteomes" id="UP000051326">
    <property type="component" value="Unassembled WGS sequence"/>
</dbReference>
<dbReference type="EMBL" id="CYSR01000002">
    <property type="protein sequence ID" value="CUH98028.1"/>
    <property type="molecule type" value="Genomic_DNA"/>
</dbReference>
<dbReference type="RefSeq" id="WP_058284291.1">
    <property type="nucleotide sequence ID" value="NZ_CYSR01000002.1"/>
</dbReference>
<dbReference type="AlphaFoldDB" id="A0A0P1H585"/>
<protein>
    <submittedName>
        <fullName evidence="1">Uncharacterized protein</fullName>
    </submittedName>
</protein>
<gene>
    <name evidence="1" type="ORF">PHA8399_00133</name>
</gene>
<evidence type="ECO:0000313" key="2">
    <source>
        <dbReference type="Proteomes" id="UP000051326"/>
    </source>
</evidence>
<accession>A0A0P1H585</accession>
<proteinExistence type="predicted"/>
<name>A0A0P1H585_9RHOB</name>
<evidence type="ECO:0000313" key="1">
    <source>
        <dbReference type="EMBL" id="CUH98028.1"/>
    </source>
</evidence>
<sequence>MRPDHSTPRGGVTVGTLSDLPPLEAGAVIYLRHWFSGAETREQMRRDFEVSFGPDMAEAAFEAFGSLCNFCAAHGRRPLVRHGMTCKCLGADENCFANLLACAAEGQQDDAHILASLIVTPRKAQELTRLASDCGLLMQQIMGVQPPPQPARPAAATLH</sequence>
<organism evidence="1 2">
    <name type="scientific">Leisingera aquaemixtae</name>
    <dbReference type="NCBI Taxonomy" id="1396826"/>
    <lineage>
        <taxon>Bacteria</taxon>
        <taxon>Pseudomonadati</taxon>
        <taxon>Pseudomonadota</taxon>
        <taxon>Alphaproteobacteria</taxon>
        <taxon>Rhodobacterales</taxon>
        <taxon>Roseobacteraceae</taxon>
        <taxon>Leisingera</taxon>
    </lineage>
</organism>
<dbReference type="STRING" id="1396826.PHA8399_00133"/>